<proteinExistence type="predicted"/>
<dbReference type="Gene3D" id="3.30.710.10">
    <property type="entry name" value="Potassium Channel Kv1.1, Chain A"/>
    <property type="match status" value="1"/>
</dbReference>
<dbReference type="SUPFAM" id="SSF54695">
    <property type="entry name" value="POZ domain"/>
    <property type="match status" value="1"/>
</dbReference>
<sequence>MLESQSDQKKVSTLISGTRVNFSVWDQSTHFVCSDPKFTPMYHIKKPQKIVADNKGNILLWTRNNQLHLTSEAKIIKTLPLEKETIKNIYANRLLFLILTVSGKVFFLTSMDRHILIPIVGTATGNYNKLQPVPFFNTSNLYVDSIAMGGWTNYYLCKGGQLYGNGLNSEGQLGTGSNISQQTPILLFENVSKVFSGNSSRSMFFIQNDKLFACGQEKDKKFGISSESRKNRKKLSHVDVFKDSKLKINGSDIKDLVSLSQATVFITNQGKIYSCGGQIQNGQEEDKDFFTEIKYFEDKMVVQIDSGYNYVLTLTSENEIYGWGTFSYHNQLTQNSDKKPAKIDLPYLNLSKPISFFCATDRCLIFHCNRFSSLEIDFKNLYESRQFTDYKLKHAYNENKISVHKFLIEFRTGRKISEIEKLNQTQIKKDDFVSFLKWIYYDDSSNLQSLKRIFNALNLSYPPKNKLKDDLLKLYKDEDSKDFNILVKDIDDDDDDDEDEGDENFIEIPVHKIVLLSRSGLFREMFKNIQKSTETNQVRDYSRKSIESLEILIKYFYTEKIELTADNDSQLIVEELEDAVEYYQLNKNCDLNVQLNKIKSEFNLN</sequence>
<dbReference type="InterPro" id="IPR051553">
    <property type="entry name" value="Ran_GTPase-activating"/>
</dbReference>
<dbReference type="PROSITE" id="PS50012">
    <property type="entry name" value="RCC1_3"/>
    <property type="match status" value="1"/>
</dbReference>
<gene>
    <name evidence="3" type="ORF">M0812_15391</name>
</gene>
<dbReference type="SUPFAM" id="SSF50985">
    <property type="entry name" value="RCC1/BLIP-II"/>
    <property type="match status" value="1"/>
</dbReference>
<dbReference type="PANTHER" id="PTHR45982">
    <property type="entry name" value="REGULATOR OF CHROMOSOME CONDENSATION"/>
    <property type="match status" value="1"/>
</dbReference>
<evidence type="ECO:0000259" key="2">
    <source>
        <dbReference type="PROSITE" id="PS50097"/>
    </source>
</evidence>
<dbReference type="PROSITE" id="PS50097">
    <property type="entry name" value="BTB"/>
    <property type="match status" value="1"/>
</dbReference>
<dbReference type="InterPro" id="IPR011333">
    <property type="entry name" value="SKP1/BTB/POZ_sf"/>
</dbReference>
<dbReference type="Gene3D" id="2.130.10.30">
    <property type="entry name" value="Regulator of chromosome condensation 1/beta-lactamase-inhibitor protein II"/>
    <property type="match status" value="1"/>
</dbReference>
<name>A0AAV7ZG01_9EUKA</name>
<protein>
    <submittedName>
        <fullName evidence="3">Claret isoform a</fullName>
    </submittedName>
</protein>
<evidence type="ECO:0000313" key="4">
    <source>
        <dbReference type="Proteomes" id="UP001146793"/>
    </source>
</evidence>
<comment type="caution">
    <text evidence="3">The sequence shown here is derived from an EMBL/GenBank/DDBJ whole genome shotgun (WGS) entry which is preliminary data.</text>
</comment>
<dbReference type="Pfam" id="PF00651">
    <property type="entry name" value="BTB"/>
    <property type="match status" value="1"/>
</dbReference>
<dbReference type="EMBL" id="JANTQA010000032">
    <property type="protein sequence ID" value="KAJ3439365.1"/>
    <property type="molecule type" value="Genomic_DNA"/>
</dbReference>
<dbReference type="PANTHER" id="PTHR45982:SF1">
    <property type="entry name" value="REGULATOR OF CHROMOSOME CONDENSATION"/>
    <property type="match status" value="1"/>
</dbReference>
<feature type="repeat" description="RCC1" evidence="1">
    <location>
        <begin position="160"/>
        <end position="207"/>
    </location>
</feature>
<dbReference type="InterPro" id="IPR000408">
    <property type="entry name" value="Reg_chr_condens"/>
</dbReference>
<dbReference type="AlphaFoldDB" id="A0AAV7ZG01"/>
<evidence type="ECO:0000256" key="1">
    <source>
        <dbReference type="PROSITE-ProRule" id="PRU00235"/>
    </source>
</evidence>
<dbReference type="Proteomes" id="UP001146793">
    <property type="component" value="Unassembled WGS sequence"/>
</dbReference>
<dbReference type="Pfam" id="PF00415">
    <property type="entry name" value="RCC1"/>
    <property type="match status" value="1"/>
</dbReference>
<organism evidence="3 4">
    <name type="scientific">Anaeramoeba flamelloides</name>
    <dbReference type="NCBI Taxonomy" id="1746091"/>
    <lineage>
        <taxon>Eukaryota</taxon>
        <taxon>Metamonada</taxon>
        <taxon>Anaeramoebidae</taxon>
        <taxon>Anaeramoeba</taxon>
    </lineage>
</organism>
<dbReference type="InterPro" id="IPR009091">
    <property type="entry name" value="RCC1/BLIP-II"/>
</dbReference>
<accession>A0AAV7ZG01</accession>
<feature type="domain" description="BTB" evidence="2">
    <location>
        <begin position="481"/>
        <end position="565"/>
    </location>
</feature>
<evidence type="ECO:0000313" key="3">
    <source>
        <dbReference type="EMBL" id="KAJ3439365.1"/>
    </source>
</evidence>
<dbReference type="InterPro" id="IPR000210">
    <property type="entry name" value="BTB/POZ_dom"/>
</dbReference>
<dbReference type="CDD" id="cd18186">
    <property type="entry name" value="BTB_POZ_ZBTB_KLHL-like"/>
    <property type="match status" value="1"/>
</dbReference>
<reference evidence="3" key="1">
    <citation type="submission" date="2022-08" db="EMBL/GenBank/DDBJ databases">
        <title>Novel sulphate-reducing endosymbionts in the free-living metamonad Anaeramoeba.</title>
        <authorList>
            <person name="Jerlstrom-Hultqvist J."/>
            <person name="Cepicka I."/>
            <person name="Gallot-Lavallee L."/>
            <person name="Salas-Leiva D."/>
            <person name="Curtis B.A."/>
            <person name="Zahonova K."/>
            <person name="Pipaliya S."/>
            <person name="Dacks J."/>
            <person name="Roger A.J."/>
        </authorList>
    </citation>
    <scope>NUCLEOTIDE SEQUENCE</scope>
    <source>
        <strain evidence="3">Busselton2</strain>
    </source>
</reference>